<dbReference type="AlphaFoldDB" id="A0A328D884"/>
<proteinExistence type="predicted"/>
<protein>
    <submittedName>
        <fullName evidence="1">Uncharacterized protein</fullName>
    </submittedName>
</protein>
<keyword evidence="2" id="KW-1185">Reference proteome</keyword>
<evidence type="ECO:0000313" key="1">
    <source>
        <dbReference type="EMBL" id="RAL41380.1"/>
    </source>
</evidence>
<dbReference type="Proteomes" id="UP000249390">
    <property type="component" value="Unassembled WGS sequence"/>
</dbReference>
<reference evidence="1 2" key="1">
    <citation type="submission" date="2018-06" db="EMBL/GenBank/DDBJ databases">
        <title>The Genome of Cuscuta australis (Dodder) Provides Insight into the Evolution of Plant Parasitism.</title>
        <authorList>
            <person name="Liu H."/>
        </authorList>
    </citation>
    <scope>NUCLEOTIDE SEQUENCE [LARGE SCALE GENOMIC DNA]</scope>
    <source>
        <strain evidence="2">cv. Yunnan</strain>
        <tissue evidence="1">Vines</tissue>
    </source>
</reference>
<evidence type="ECO:0000313" key="2">
    <source>
        <dbReference type="Proteomes" id="UP000249390"/>
    </source>
</evidence>
<name>A0A328D884_9ASTE</name>
<sequence length="113" mass="12983">MNAPLFFLSAFAFPSPQYSPSTARAEPARGAWPKRGWESVRYDRCFAEPTAFGLLKRFNPLENPKTAFCSHLEVTRKARDVWRNYVSATLRFPYITRVSVILKFAEFSSRTAL</sequence>
<comment type="caution">
    <text evidence="1">The sequence shown here is derived from an EMBL/GenBank/DDBJ whole genome shotgun (WGS) entry which is preliminary data.</text>
</comment>
<organism evidence="1 2">
    <name type="scientific">Cuscuta australis</name>
    <dbReference type="NCBI Taxonomy" id="267555"/>
    <lineage>
        <taxon>Eukaryota</taxon>
        <taxon>Viridiplantae</taxon>
        <taxon>Streptophyta</taxon>
        <taxon>Embryophyta</taxon>
        <taxon>Tracheophyta</taxon>
        <taxon>Spermatophyta</taxon>
        <taxon>Magnoliopsida</taxon>
        <taxon>eudicotyledons</taxon>
        <taxon>Gunneridae</taxon>
        <taxon>Pentapetalae</taxon>
        <taxon>asterids</taxon>
        <taxon>lamiids</taxon>
        <taxon>Solanales</taxon>
        <taxon>Convolvulaceae</taxon>
        <taxon>Cuscuteae</taxon>
        <taxon>Cuscuta</taxon>
        <taxon>Cuscuta subgen. Grammica</taxon>
        <taxon>Cuscuta sect. Cleistogrammica</taxon>
    </lineage>
</organism>
<gene>
    <name evidence="1" type="ORF">DM860_010174</name>
</gene>
<dbReference type="EMBL" id="NQVE01000188">
    <property type="protein sequence ID" value="RAL41380.1"/>
    <property type="molecule type" value="Genomic_DNA"/>
</dbReference>
<accession>A0A328D884</accession>